<keyword evidence="9" id="KW-1185">Reference proteome</keyword>
<keyword evidence="3 7" id="KW-0217">Developmental protein</keyword>
<protein>
    <recommendedName>
        <fullName evidence="7">Epidermal patterning factor-like protein</fullName>
    </recommendedName>
</protein>
<comment type="similarity">
    <text evidence="2 7">Belongs to the plant cysteine rich small secretory peptide family. Epidermal patterning factor subfamily.</text>
</comment>
<keyword evidence="4 7" id="KW-0964">Secreted</keyword>
<evidence type="ECO:0000256" key="7">
    <source>
        <dbReference type="RuleBase" id="RU367102"/>
    </source>
</evidence>
<accession>A0ABU6QVG8</accession>
<evidence type="ECO:0000313" key="8">
    <source>
        <dbReference type="EMBL" id="MED6115452.1"/>
    </source>
</evidence>
<dbReference type="PANTHER" id="PTHR33109">
    <property type="entry name" value="EPIDERMAL PATTERNING FACTOR-LIKE PROTEIN 4"/>
    <property type="match status" value="1"/>
</dbReference>
<comment type="caution">
    <text evidence="8">The sequence shown here is derived from an EMBL/GenBank/DDBJ whole genome shotgun (WGS) entry which is preliminary data.</text>
</comment>
<gene>
    <name evidence="8" type="ORF">PIB30_090731</name>
</gene>
<comment type="subcellular location">
    <subcellularLocation>
        <location evidence="1 7">Secreted</location>
    </subcellularLocation>
</comment>
<evidence type="ECO:0000256" key="6">
    <source>
        <dbReference type="ARBA" id="ARBA00023157"/>
    </source>
</evidence>
<dbReference type="InterPro" id="IPR039455">
    <property type="entry name" value="EPFL"/>
</dbReference>
<proteinExistence type="inferred from homology"/>
<evidence type="ECO:0000256" key="5">
    <source>
        <dbReference type="ARBA" id="ARBA00022729"/>
    </source>
</evidence>
<sequence length="144" mass="15974">MGRMTQCSSCWHKYRQTTFISIFILFAASSSSSSLFMAQGRSISNLIEVSQNGMMKEQGSSSSMLGDDNKVRVIGSKPPRCESRLCRNCGHCEAVQVPIVPATLVHHHHSSPIMNVAFSSRGDALSNYKPMSWKCKCGDYFFNP</sequence>
<comment type="function">
    <text evidence="7">Controls stomatal patterning.</text>
</comment>
<evidence type="ECO:0000256" key="2">
    <source>
        <dbReference type="ARBA" id="ARBA00008127"/>
    </source>
</evidence>
<reference evidence="8 9" key="1">
    <citation type="journal article" date="2023" name="Plants (Basel)">
        <title>Bridging the Gap: Combining Genomics and Transcriptomics Approaches to Understand Stylosanthes scabra, an Orphan Legume from the Brazilian Caatinga.</title>
        <authorList>
            <person name="Ferreira-Neto J.R.C."/>
            <person name="da Silva M.D."/>
            <person name="Binneck E."/>
            <person name="de Melo N.F."/>
            <person name="da Silva R.H."/>
            <person name="de Melo A.L.T.M."/>
            <person name="Pandolfi V."/>
            <person name="Bustamante F.O."/>
            <person name="Brasileiro-Vidal A.C."/>
            <person name="Benko-Iseppon A.M."/>
        </authorList>
    </citation>
    <scope>NUCLEOTIDE SEQUENCE [LARGE SCALE GENOMIC DNA]</scope>
    <source>
        <tissue evidence="8">Leaves</tissue>
    </source>
</reference>
<keyword evidence="6" id="KW-1015">Disulfide bond</keyword>
<evidence type="ECO:0000256" key="1">
    <source>
        <dbReference type="ARBA" id="ARBA00004613"/>
    </source>
</evidence>
<evidence type="ECO:0000256" key="3">
    <source>
        <dbReference type="ARBA" id="ARBA00022473"/>
    </source>
</evidence>
<dbReference type="EMBL" id="JASCZI010001770">
    <property type="protein sequence ID" value="MED6115452.1"/>
    <property type="molecule type" value="Genomic_DNA"/>
</dbReference>
<evidence type="ECO:0000313" key="9">
    <source>
        <dbReference type="Proteomes" id="UP001341840"/>
    </source>
</evidence>
<evidence type="ECO:0000256" key="4">
    <source>
        <dbReference type="ARBA" id="ARBA00022525"/>
    </source>
</evidence>
<dbReference type="Pfam" id="PF17181">
    <property type="entry name" value="EPF"/>
    <property type="match status" value="1"/>
</dbReference>
<keyword evidence="5" id="KW-0732">Signal</keyword>
<name>A0ABU6QVG8_9FABA</name>
<dbReference type="Proteomes" id="UP001341840">
    <property type="component" value="Unassembled WGS sequence"/>
</dbReference>
<dbReference type="PANTHER" id="PTHR33109:SF95">
    <property type="entry name" value="EPIDERMAL PATTERNING FACTOR-LIKE PROTEIN"/>
    <property type="match status" value="1"/>
</dbReference>
<organism evidence="8 9">
    <name type="scientific">Stylosanthes scabra</name>
    <dbReference type="NCBI Taxonomy" id="79078"/>
    <lineage>
        <taxon>Eukaryota</taxon>
        <taxon>Viridiplantae</taxon>
        <taxon>Streptophyta</taxon>
        <taxon>Embryophyta</taxon>
        <taxon>Tracheophyta</taxon>
        <taxon>Spermatophyta</taxon>
        <taxon>Magnoliopsida</taxon>
        <taxon>eudicotyledons</taxon>
        <taxon>Gunneridae</taxon>
        <taxon>Pentapetalae</taxon>
        <taxon>rosids</taxon>
        <taxon>fabids</taxon>
        <taxon>Fabales</taxon>
        <taxon>Fabaceae</taxon>
        <taxon>Papilionoideae</taxon>
        <taxon>50 kb inversion clade</taxon>
        <taxon>dalbergioids sensu lato</taxon>
        <taxon>Dalbergieae</taxon>
        <taxon>Pterocarpus clade</taxon>
        <taxon>Stylosanthes</taxon>
    </lineage>
</organism>